<evidence type="ECO:0000313" key="2">
    <source>
        <dbReference type="EMBL" id="CAL1388520.1"/>
    </source>
</evidence>
<evidence type="ECO:0000313" key="3">
    <source>
        <dbReference type="Proteomes" id="UP001497516"/>
    </source>
</evidence>
<protein>
    <submittedName>
        <fullName evidence="2">Uncharacterized protein</fullName>
    </submittedName>
</protein>
<keyword evidence="3" id="KW-1185">Reference proteome</keyword>
<reference evidence="2 3" key="1">
    <citation type="submission" date="2024-04" db="EMBL/GenBank/DDBJ databases">
        <authorList>
            <person name="Fracassetti M."/>
        </authorList>
    </citation>
    <scope>NUCLEOTIDE SEQUENCE [LARGE SCALE GENOMIC DNA]</scope>
</reference>
<proteinExistence type="predicted"/>
<dbReference type="EMBL" id="OZ034818">
    <property type="protein sequence ID" value="CAL1388520.1"/>
    <property type="molecule type" value="Genomic_DNA"/>
</dbReference>
<gene>
    <name evidence="2" type="ORF">LTRI10_LOCUS29446</name>
</gene>
<organism evidence="2 3">
    <name type="scientific">Linum trigynum</name>
    <dbReference type="NCBI Taxonomy" id="586398"/>
    <lineage>
        <taxon>Eukaryota</taxon>
        <taxon>Viridiplantae</taxon>
        <taxon>Streptophyta</taxon>
        <taxon>Embryophyta</taxon>
        <taxon>Tracheophyta</taxon>
        <taxon>Spermatophyta</taxon>
        <taxon>Magnoliopsida</taxon>
        <taxon>eudicotyledons</taxon>
        <taxon>Gunneridae</taxon>
        <taxon>Pentapetalae</taxon>
        <taxon>rosids</taxon>
        <taxon>fabids</taxon>
        <taxon>Malpighiales</taxon>
        <taxon>Linaceae</taxon>
        <taxon>Linum</taxon>
    </lineage>
</organism>
<feature type="region of interest" description="Disordered" evidence="1">
    <location>
        <begin position="63"/>
        <end position="92"/>
    </location>
</feature>
<feature type="compositionally biased region" description="Basic and acidic residues" evidence="1">
    <location>
        <begin position="67"/>
        <end position="92"/>
    </location>
</feature>
<name>A0AAV2ESX1_9ROSI</name>
<sequence>MEATKIVTQAVIEIDDGGNDNSDPSIDFREVGVENDQSSFGGALPETLGFDSVGGNDFLRSSSDGVSCRDDGDRNVRETHSMEEQCSDKGKEHVMGEKLAVPLMRW</sequence>
<accession>A0AAV2ESX1</accession>
<dbReference type="AlphaFoldDB" id="A0AAV2ESX1"/>
<dbReference type="Proteomes" id="UP001497516">
    <property type="component" value="Chromosome 5"/>
</dbReference>
<evidence type="ECO:0000256" key="1">
    <source>
        <dbReference type="SAM" id="MobiDB-lite"/>
    </source>
</evidence>